<proteinExistence type="predicted"/>
<name>A0ACB7PQ06_9PEZI</name>
<gene>
    <name evidence="1" type="ORF">F5144DRAFT_597802</name>
</gene>
<accession>A0ACB7PQ06</accession>
<keyword evidence="2" id="KW-1185">Reference proteome</keyword>
<organism evidence="1 2">
    <name type="scientific">Chaetomium tenue</name>
    <dbReference type="NCBI Taxonomy" id="1854479"/>
    <lineage>
        <taxon>Eukaryota</taxon>
        <taxon>Fungi</taxon>
        <taxon>Dikarya</taxon>
        <taxon>Ascomycota</taxon>
        <taxon>Pezizomycotina</taxon>
        <taxon>Sordariomycetes</taxon>
        <taxon>Sordariomycetidae</taxon>
        <taxon>Sordariales</taxon>
        <taxon>Chaetomiaceae</taxon>
        <taxon>Chaetomium</taxon>
    </lineage>
</organism>
<dbReference type="Proteomes" id="UP000724584">
    <property type="component" value="Unassembled WGS sequence"/>
</dbReference>
<evidence type="ECO:0000313" key="1">
    <source>
        <dbReference type="EMBL" id="KAH6650326.1"/>
    </source>
</evidence>
<protein>
    <submittedName>
        <fullName evidence="1">Uncharacterized protein</fullName>
    </submittedName>
</protein>
<comment type="caution">
    <text evidence="1">The sequence shown here is derived from an EMBL/GenBank/DDBJ whole genome shotgun (WGS) entry which is preliminary data.</text>
</comment>
<evidence type="ECO:0000313" key="2">
    <source>
        <dbReference type="Proteomes" id="UP000724584"/>
    </source>
</evidence>
<dbReference type="EMBL" id="JAGIZQ010000001">
    <property type="protein sequence ID" value="KAH6650326.1"/>
    <property type="molecule type" value="Genomic_DNA"/>
</dbReference>
<sequence length="313" mass="34791">MESDSVANIPATPRVMPTPDPLETDDLSAAESELDTPRADACSSKPPLWLDPVGESIFGHVFPLTPGLTPVCKRPSSPPFAPPPVKKPRMDTPPLVELPQDETYQTEPFRKRASTAAFRTARSLSMDLASTIGLETAPMEPRATQPRYAIETEPFAEDEVEQYLAELLGAYRACYPEVNEGGVPRSGDPDQAQDIRHTLRTLFGHHLELADDDRFLLQEEEEDVLDAFMTLIRDKRVLSGHQREAFASLSECLQHLENLTDSTFVKRILLSVRTSQGSLLAAHLPARKFGGIIRWKLDEIYGIFCEIAQLDIA</sequence>
<reference evidence="1 2" key="1">
    <citation type="journal article" date="2021" name="Nat. Commun.">
        <title>Genetic determinants of endophytism in the Arabidopsis root mycobiome.</title>
        <authorList>
            <person name="Mesny F."/>
            <person name="Miyauchi S."/>
            <person name="Thiergart T."/>
            <person name="Pickel B."/>
            <person name="Atanasova L."/>
            <person name="Karlsson M."/>
            <person name="Huettel B."/>
            <person name="Barry K.W."/>
            <person name="Haridas S."/>
            <person name="Chen C."/>
            <person name="Bauer D."/>
            <person name="Andreopoulos W."/>
            <person name="Pangilinan J."/>
            <person name="LaButti K."/>
            <person name="Riley R."/>
            <person name="Lipzen A."/>
            <person name="Clum A."/>
            <person name="Drula E."/>
            <person name="Henrissat B."/>
            <person name="Kohler A."/>
            <person name="Grigoriev I.V."/>
            <person name="Martin F.M."/>
            <person name="Hacquard S."/>
        </authorList>
    </citation>
    <scope>NUCLEOTIDE SEQUENCE [LARGE SCALE GENOMIC DNA]</scope>
    <source>
        <strain evidence="1 2">MPI-SDFR-AT-0079</strain>
    </source>
</reference>